<dbReference type="RefSeq" id="WP_067558752.1">
    <property type="nucleotide sequence ID" value="NZ_LPXN01000139.1"/>
</dbReference>
<comment type="caution">
    <text evidence="1">The sequence shown here is derived from an EMBL/GenBank/DDBJ whole genome shotgun (WGS) entry which is preliminary data.</text>
</comment>
<name>A0A154VRH7_9PROT</name>
<organism evidence="1 2">
    <name type="scientific">Oceanibaculum pacificum</name>
    <dbReference type="NCBI Taxonomy" id="580166"/>
    <lineage>
        <taxon>Bacteria</taxon>
        <taxon>Pseudomonadati</taxon>
        <taxon>Pseudomonadota</taxon>
        <taxon>Alphaproteobacteria</taxon>
        <taxon>Rhodospirillales</taxon>
        <taxon>Oceanibaculaceae</taxon>
        <taxon>Oceanibaculum</taxon>
    </lineage>
</organism>
<dbReference type="AlphaFoldDB" id="A0A154VRH7"/>
<protein>
    <submittedName>
        <fullName evidence="1">Uncharacterized protein</fullName>
    </submittedName>
</protein>
<evidence type="ECO:0000313" key="1">
    <source>
        <dbReference type="EMBL" id="KZD03912.1"/>
    </source>
</evidence>
<evidence type="ECO:0000313" key="2">
    <source>
        <dbReference type="Proteomes" id="UP000076400"/>
    </source>
</evidence>
<gene>
    <name evidence="1" type="ORF">AUP43_12485</name>
</gene>
<dbReference type="STRING" id="580166.AUP43_12485"/>
<keyword evidence="2" id="KW-1185">Reference proteome</keyword>
<sequence>MTLHATEVPKPRRAAFLALGLLVLAGGLLQGCREEEQDRVLLFDKGHYIGKNVDGGKLDPAQIDELNKRAEKQWM</sequence>
<dbReference type="Proteomes" id="UP000076400">
    <property type="component" value="Unassembled WGS sequence"/>
</dbReference>
<proteinExistence type="predicted"/>
<reference evidence="1 2" key="1">
    <citation type="submission" date="2015-12" db="EMBL/GenBank/DDBJ databases">
        <title>Genome sequence of Oceanibaculum pacificum MCCC 1A02656.</title>
        <authorList>
            <person name="Lu L."/>
            <person name="Lai Q."/>
            <person name="Shao Z."/>
            <person name="Qian P."/>
        </authorList>
    </citation>
    <scope>NUCLEOTIDE SEQUENCE [LARGE SCALE GENOMIC DNA]</scope>
    <source>
        <strain evidence="1 2">MCCC 1A02656</strain>
    </source>
</reference>
<accession>A0A154VRH7</accession>
<dbReference type="EMBL" id="LPXN01000139">
    <property type="protein sequence ID" value="KZD03912.1"/>
    <property type="molecule type" value="Genomic_DNA"/>
</dbReference>
<dbReference type="OrthoDB" id="7307625at2"/>